<evidence type="ECO:0000256" key="8">
    <source>
        <dbReference type="ARBA" id="ARBA00022737"/>
    </source>
</evidence>
<protein>
    <recommendedName>
        <fullName evidence="13">L-threonine dehydratase</fullName>
        <ecNumber evidence="13">4.3.1.19</ecNumber>
    </recommendedName>
    <alternativeName>
        <fullName evidence="13">Threonine deaminase</fullName>
    </alternativeName>
</protein>
<dbReference type="FunFam" id="3.40.1020.10:FF:000001">
    <property type="entry name" value="L-threonine dehydratase"/>
    <property type="match status" value="1"/>
</dbReference>
<evidence type="ECO:0000256" key="9">
    <source>
        <dbReference type="ARBA" id="ARBA00022898"/>
    </source>
</evidence>
<comment type="function">
    <text evidence="12 13">Catalyzes the anaerobic formation of alpha-ketobutyrate and ammonia from threonine in a two-step reaction. The first step involved a dehydration of threonine and a production of enamine intermediates (aminocrotonate), which tautomerizes to its imine form (iminobutyrate). Both intermediates are unstable and short-lived. The second step is the nonenzymatic hydrolysis of the enamine/imine intermediates to form 2-ketobutyrate and free ammonia. In the low water environment of the cell, the second step is accelerated by RidA.</text>
</comment>
<dbReference type="PANTHER" id="PTHR48078">
    <property type="entry name" value="THREONINE DEHYDRATASE, MITOCHONDRIAL-RELATED"/>
    <property type="match status" value="1"/>
</dbReference>
<evidence type="ECO:0000313" key="16">
    <source>
        <dbReference type="Proteomes" id="UP000073601"/>
    </source>
</evidence>
<proteinExistence type="inferred from homology"/>
<sequence>MSQARQQHSEPAPLSNADYLRDILRAPVYEAAIVSPLQDMPRISQRLGNTIQLKREDRQPVHSFKLRGAYNMMAQLTEDQQKAGVIAASAGNHAQGVALSGHKLGIKATIVMPRTTPDIKVASVRGFGGNVVLHGNNFDEAKARAVELSEEHGYTFVPPFDHPLVIAGQGTMGMEMLQQNGHLDYIFLPVGGGGIAAGVAVIVKQLMPQVKLIAVEAEDSACLKAALDAGEPVTLDNVGTFADGVAVKRIGDETFRLCHEHLDDIITVSSDEICAAVKDIFEDTRAISEPAGALSLAGLKKYTEQHQLKGKKMAAVLSGANTNFHSLRYVSERAELGEKREGLLAVTIPERTGAFLEFCKILGGRAVTEFNYRHSDDTLANIFVGVRLQNGQEELDGIITDLRKGGYPVQDLSDDEMAKVHIRYMIGGRPTKAMKERLYSFEFPEYPGALLRFLNTLGTHWNISIFNYRNHGSDYGRVLCGFELDDKDILSFTSHLRELGYAWKDETDNPSYKFFLAKSQ</sequence>
<dbReference type="Pfam" id="PF00291">
    <property type="entry name" value="PALP"/>
    <property type="match status" value="1"/>
</dbReference>
<dbReference type="InterPro" id="IPR001926">
    <property type="entry name" value="TrpB-like_PALP"/>
</dbReference>
<evidence type="ECO:0000256" key="12">
    <source>
        <dbReference type="ARBA" id="ARBA00025527"/>
    </source>
</evidence>
<keyword evidence="6 13" id="KW-0028">Amino-acid biosynthesis</keyword>
<dbReference type="InterPro" id="IPR000634">
    <property type="entry name" value="Ser/Thr_deHydtase_PyrdxlP-BS"/>
</dbReference>
<dbReference type="GO" id="GO:0006565">
    <property type="term" value="P:L-serine catabolic process"/>
    <property type="evidence" value="ECO:0007669"/>
    <property type="project" value="TreeGrafter"/>
</dbReference>
<keyword evidence="16" id="KW-1185">Reference proteome</keyword>
<evidence type="ECO:0000313" key="15">
    <source>
        <dbReference type="EMBL" id="CZF84922.1"/>
    </source>
</evidence>
<dbReference type="InterPro" id="IPR038110">
    <property type="entry name" value="TD_ACT-like_sf"/>
</dbReference>
<dbReference type="RefSeq" id="WP_062712253.1">
    <property type="nucleotide sequence ID" value="NZ_CAWRCI010000033.1"/>
</dbReference>
<accession>A0A128FDP4</accession>
<dbReference type="CDD" id="cd04907">
    <property type="entry name" value="ACT_ThrD-I_2"/>
    <property type="match status" value="1"/>
</dbReference>
<comment type="pathway">
    <text evidence="3 13">Amino-acid biosynthesis; L-isoleucine biosynthesis; 2-oxobutanoate from L-threonine: step 1/1.</text>
</comment>
<dbReference type="GO" id="GO:0006567">
    <property type="term" value="P:L-threonine catabolic process"/>
    <property type="evidence" value="ECO:0007669"/>
    <property type="project" value="TreeGrafter"/>
</dbReference>
<evidence type="ECO:0000256" key="2">
    <source>
        <dbReference type="ARBA" id="ARBA00001933"/>
    </source>
</evidence>
<evidence type="ECO:0000256" key="4">
    <source>
        <dbReference type="ARBA" id="ARBA00010869"/>
    </source>
</evidence>
<dbReference type="OrthoDB" id="9811476at2"/>
<dbReference type="Pfam" id="PF00585">
    <property type="entry name" value="Thr_dehydrat_C"/>
    <property type="match status" value="2"/>
</dbReference>
<dbReference type="NCBIfam" id="NF006674">
    <property type="entry name" value="PRK09224.1"/>
    <property type="match status" value="1"/>
</dbReference>
<keyword evidence="11 13" id="KW-0100">Branched-chain amino acid biosynthesis</keyword>
<dbReference type="InterPro" id="IPR036052">
    <property type="entry name" value="TrpB-like_PALP_sf"/>
</dbReference>
<dbReference type="InterPro" id="IPR050147">
    <property type="entry name" value="Ser/Thr_Dehydratase"/>
</dbReference>
<comment type="similarity">
    <text evidence="4 13">Belongs to the serine/threonine dehydratase family.</text>
</comment>
<evidence type="ECO:0000256" key="10">
    <source>
        <dbReference type="ARBA" id="ARBA00023239"/>
    </source>
</evidence>
<dbReference type="InterPro" id="IPR045865">
    <property type="entry name" value="ACT-like_dom_sf"/>
</dbReference>
<evidence type="ECO:0000259" key="14">
    <source>
        <dbReference type="PROSITE" id="PS51672"/>
    </source>
</evidence>
<dbReference type="InterPro" id="IPR001721">
    <property type="entry name" value="TD_ACT-like"/>
</dbReference>
<dbReference type="CDD" id="cd04906">
    <property type="entry name" value="ACT_ThrD-I_1"/>
    <property type="match status" value="1"/>
</dbReference>
<name>A0A128FDP4_9GAMM</name>
<keyword evidence="9 13" id="KW-0663">Pyridoxal phosphate</keyword>
<dbReference type="Proteomes" id="UP000073601">
    <property type="component" value="Unassembled WGS sequence"/>
</dbReference>
<evidence type="ECO:0000256" key="5">
    <source>
        <dbReference type="ARBA" id="ARBA00011881"/>
    </source>
</evidence>
<organism evidence="15 16">
    <name type="scientific">Grimontia marina</name>
    <dbReference type="NCBI Taxonomy" id="646534"/>
    <lineage>
        <taxon>Bacteria</taxon>
        <taxon>Pseudomonadati</taxon>
        <taxon>Pseudomonadota</taxon>
        <taxon>Gammaproteobacteria</taxon>
        <taxon>Vibrionales</taxon>
        <taxon>Vibrionaceae</taxon>
        <taxon>Grimontia</taxon>
    </lineage>
</organism>
<dbReference type="SUPFAM" id="SSF55021">
    <property type="entry name" value="ACT-like"/>
    <property type="match status" value="1"/>
</dbReference>
<dbReference type="GO" id="GO:0004794">
    <property type="term" value="F:threonine deaminase activity"/>
    <property type="evidence" value="ECO:0007669"/>
    <property type="project" value="UniProtKB-UniRule"/>
</dbReference>
<comment type="cofactor">
    <cofactor evidence="2 13">
        <name>pyridoxal 5'-phosphate</name>
        <dbReference type="ChEBI" id="CHEBI:597326"/>
    </cofactor>
</comment>
<evidence type="ECO:0000256" key="13">
    <source>
        <dbReference type="RuleBase" id="RU362012"/>
    </source>
</evidence>
<keyword evidence="10 13" id="KW-0456">Lyase</keyword>
<dbReference type="UniPathway" id="UPA00047">
    <property type="reaction ID" value="UER00054"/>
</dbReference>
<keyword evidence="8" id="KW-0677">Repeat</keyword>
<evidence type="ECO:0000256" key="6">
    <source>
        <dbReference type="ARBA" id="ARBA00022605"/>
    </source>
</evidence>
<feature type="domain" description="ACT-like" evidence="14">
    <location>
        <begin position="342"/>
        <end position="414"/>
    </location>
</feature>
<feature type="domain" description="ACT-like" evidence="14">
    <location>
        <begin position="437"/>
        <end position="508"/>
    </location>
</feature>
<dbReference type="GO" id="GO:0009097">
    <property type="term" value="P:isoleucine biosynthetic process"/>
    <property type="evidence" value="ECO:0007669"/>
    <property type="project" value="UniProtKB-UniRule"/>
</dbReference>
<dbReference type="InterPro" id="IPR005787">
    <property type="entry name" value="Thr_deHydtase_biosynth"/>
</dbReference>
<dbReference type="NCBIfam" id="TIGR01124">
    <property type="entry name" value="ilvA_2Cterm"/>
    <property type="match status" value="1"/>
</dbReference>
<dbReference type="SUPFAM" id="SSF53686">
    <property type="entry name" value="Tryptophan synthase beta subunit-like PLP-dependent enzymes"/>
    <property type="match status" value="1"/>
</dbReference>
<keyword evidence="7 13" id="KW-0412">Isoleucine biosynthesis</keyword>
<dbReference type="PROSITE" id="PS51672">
    <property type="entry name" value="ACT_LIKE"/>
    <property type="match status" value="2"/>
</dbReference>
<evidence type="ECO:0000256" key="7">
    <source>
        <dbReference type="ARBA" id="ARBA00022624"/>
    </source>
</evidence>
<dbReference type="EMBL" id="FIZY01000033">
    <property type="protein sequence ID" value="CZF84922.1"/>
    <property type="molecule type" value="Genomic_DNA"/>
</dbReference>
<dbReference type="FunFam" id="3.40.50.1100:FF:000008">
    <property type="entry name" value="L-threonine dehydratase"/>
    <property type="match status" value="1"/>
</dbReference>
<comment type="catalytic activity">
    <reaction evidence="1 13">
        <text>L-threonine = 2-oxobutanoate + NH4(+)</text>
        <dbReference type="Rhea" id="RHEA:22108"/>
        <dbReference type="ChEBI" id="CHEBI:16763"/>
        <dbReference type="ChEBI" id="CHEBI:28938"/>
        <dbReference type="ChEBI" id="CHEBI:57926"/>
        <dbReference type="EC" id="4.3.1.19"/>
    </reaction>
</comment>
<evidence type="ECO:0000256" key="11">
    <source>
        <dbReference type="ARBA" id="ARBA00023304"/>
    </source>
</evidence>
<dbReference type="PROSITE" id="PS00165">
    <property type="entry name" value="DEHYDRATASE_SER_THR"/>
    <property type="match status" value="1"/>
</dbReference>
<dbReference type="CDD" id="cd01562">
    <property type="entry name" value="Thr-dehyd"/>
    <property type="match status" value="1"/>
</dbReference>
<comment type="subunit">
    <text evidence="5 13">Homotetramer.</text>
</comment>
<dbReference type="EC" id="4.3.1.19" evidence="13"/>
<reference evidence="16" key="1">
    <citation type="submission" date="2016-02" db="EMBL/GenBank/DDBJ databases">
        <authorList>
            <person name="Rodrigo-Torres Lidia"/>
            <person name="Arahal R.David."/>
        </authorList>
    </citation>
    <scope>NUCLEOTIDE SEQUENCE [LARGE SCALE GENOMIC DNA]</scope>
    <source>
        <strain evidence="16">CECT 8713</strain>
    </source>
</reference>
<dbReference type="GO" id="GO:0003941">
    <property type="term" value="F:L-serine ammonia-lyase activity"/>
    <property type="evidence" value="ECO:0007669"/>
    <property type="project" value="TreeGrafter"/>
</dbReference>
<dbReference type="Gene3D" id="3.40.1020.10">
    <property type="entry name" value="Biosynthetic Threonine Deaminase, Domain 3"/>
    <property type="match status" value="1"/>
</dbReference>
<dbReference type="Gene3D" id="3.40.50.1100">
    <property type="match status" value="2"/>
</dbReference>
<evidence type="ECO:0000256" key="3">
    <source>
        <dbReference type="ARBA" id="ARBA00004810"/>
    </source>
</evidence>
<dbReference type="PANTHER" id="PTHR48078:SF11">
    <property type="entry name" value="THREONINE DEHYDRATASE, MITOCHONDRIAL"/>
    <property type="match status" value="1"/>
</dbReference>
<gene>
    <name evidence="13 15" type="primary">ilvA</name>
    <name evidence="15" type="ORF">GMA8713_03308</name>
</gene>
<dbReference type="GO" id="GO:0030170">
    <property type="term" value="F:pyridoxal phosphate binding"/>
    <property type="evidence" value="ECO:0007669"/>
    <property type="project" value="InterPro"/>
</dbReference>
<dbReference type="AlphaFoldDB" id="A0A128FDP4"/>
<evidence type="ECO:0000256" key="1">
    <source>
        <dbReference type="ARBA" id="ARBA00001274"/>
    </source>
</evidence>